<evidence type="ECO:0000256" key="1">
    <source>
        <dbReference type="ARBA" id="ARBA00004651"/>
    </source>
</evidence>
<comment type="caution">
    <text evidence="9">The sequence shown here is derived from an EMBL/GenBank/DDBJ whole genome shotgun (WGS) entry which is preliminary data.</text>
</comment>
<feature type="domain" description="Major facilitator superfamily (MFS) profile" evidence="8">
    <location>
        <begin position="20"/>
        <end position="391"/>
    </location>
</feature>
<dbReference type="RefSeq" id="WP_187248178.1">
    <property type="nucleotide sequence ID" value="NZ_BAAAOK010000022.1"/>
</dbReference>
<name>A0ABR7M2J9_9ACTN</name>
<evidence type="ECO:0000313" key="9">
    <source>
        <dbReference type="EMBL" id="MBC6471138.1"/>
    </source>
</evidence>
<dbReference type="InterPro" id="IPR036259">
    <property type="entry name" value="MFS_trans_sf"/>
</dbReference>
<evidence type="ECO:0000256" key="3">
    <source>
        <dbReference type="ARBA" id="ARBA00022692"/>
    </source>
</evidence>
<proteinExistence type="predicted"/>
<feature type="transmembrane region" description="Helical" evidence="7">
    <location>
        <begin position="248"/>
        <end position="271"/>
    </location>
</feature>
<feature type="region of interest" description="Disordered" evidence="6">
    <location>
        <begin position="1"/>
        <end position="21"/>
    </location>
</feature>
<feature type="transmembrane region" description="Helical" evidence="7">
    <location>
        <begin position="49"/>
        <end position="70"/>
    </location>
</feature>
<evidence type="ECO:0000259" key="8">
    <source>
        <dbReference type="PROSITE" id="PS50850"/>
    </source>
</evidence>
<feature type="transmembrane region" description="Helical" evidence="7">
    <location>
        <begin position="172"/>
        <end position="191"/>
    </location>
</feature>
<dbReference type="PANTHER" id="PTHR43124:SF3">
    <property type="entry name" value="CHLORAMPHENICOL EFFLUX PUMP RV0191"/>
    <property type="match status" value="1"/>
</dbReference>
<feature type="transmembrane region" description="Helical" evidence="7">
    <location>
        <begin position="306"/>
        <end position="328"/>
    </location>
</feature>
<feature type="transmembrane region" description="Helical" evidence="7">
    <location>
        <begin position="116"/>
        <end position="133"/>
    </location>
</feature>
<dbReference type="Gene3D" id="1.20.1250.20">
    <property type="entry name" value="MFS general substrate transporter like domains"/>
    <property type="match status" value="1"/>
</dbReference>
<feature type="transmembrane region" description="Helical" evidence="7">
    <location>
        <begin position="283"/>
        <end position="300"/>
    </location>
</feature>
<feature type="transmembrane region" description="Helical" evidence="7">
    <location>
        <begin position="340"/>
        <end position="362"/>
    </location>
</feature>
<evidence type="ECO:0000256" key="2">
    <source>
        <dbReference type="ARBA" id="ARBA00022475"/>
    </source>
</evidence>
<feature type="transmembrane region" description="Helical" evidence="7">
    <location>
        <begin position="368"/>
        <end position="386"/>
    </location>
</feature>
<keyword evidence="5 7" id="KW-0472">Membrane</keyword>
<evidence type="ECO:0000256" key="6">
    <source>
        <dbReference type="SAM" id="MobiDB-lite"/>
    </source>
</evidence>
<feature type="transmembrane region" description="Helical" evidence="7">
    <location>
        <begin position="145"/>
        <end position="166"/>
    </location>
</feature>
<dbReference type="PANTHER" id="PTHR43124">
    <property type="entry name" value="PURINE EFFLUX PUMP PBUE"/>
    <property type="match status" value="1"/>
</dbReference>
<evidence type="ECO:0000313" key="10">
    <source>
        <dbReference type="Proteomes" id="UP000805614"/>
    </source>
</evidence>
<keyword evidence="4 7" id="KW-1133">Transmembrane helix</keyword>
<dbReference type="EMBL" id="JABVEC010000058">
    <property type="protein sequence ID" value="MBC6471138.1"/>
    <property type="molecule type" value="Genomic_DNA"/>
</dbReference>
<keyword evidence="10" id="KW-1185">Reference proteome</keyword>
<evidence type="ECO:0000256" key="5">
    <source>
        <dbReference type="ARBA" id="ARBA00023136"/>
    </source>
</evidence>
<feature type="transmembrane region" description="Helical" evidence="7">
    <location>
        <begin position="82"/>
        <end position="104"/>
    </location>
</feature>
<dbReference type="Pfam" id="PF07690">
    <property type="entry name" value="MFS_1"/>
    <property type="match status" value="1"/>
</dbReference>
<reference evidence="9 10" key="1">
    <citation type="submission" date="2020-06" db="EMBL/GenBank/DDBJ databases">
        <title>Actinomadura xiongansis sp. nov., isolated from soil of Baiyangdian.</title>
        <authorList>
            <person name="Zhang X."/>
        </authorList>
    </citation>
    <scope>NUCLEOTIDE SEQUENCE [LARGE SCALE GENOMIC DNA]</scope>
    <source>
        <strain evidence="9 10">HBUM206468</strain>
    </source>
</reference>
<dbReference type="InterPro" id="IPR050189">
    <property type="entry name" value="MFS_Efflux_Transporters"/>
</dbReference>
<accession>A0ABR7M2J9</accession>
<dbReference type="Proteomes" id="UP000805614">
    <property type="component" value="Unassembled WGS sequence"/>
</dbReference>
<dbReference type="InterPro" id="IPR020846">
    <property type="entry name" value="MFS_dom"/>
</dbReference>
<evidence type="ECO:0000256" key="7">
    <source>
        <dbReference type="SAM" id="Phobius"/>
    </source>
</evidence>
<gene>
    <name evidence="9" type="ORF">HKK74_37455</name>
</gene>
<comment type="subcellular location">
    <subcellularLocation>
        <location evidence="1">Cell membrane</location>
        <topology evidence="1">Multi-pass membrane protein</topology>
    </subcellularLocation>
</comment>
<dbReference type="SUPFAM" id="SSF103473">
    <property type="entry name" value="MFS general substrate transporter"/>
    <property type="match status" value="1"/>
</dbReference>
<organism evidence="9 10">
    <name type="scientific">Actinomadura alba</name>
    <dbReference type="NCBI Taxonomy" id="406431"/>
    <lineage>
        <taxon>Bacteria</taxon>
        <taxon>Bacillati</taxon>
        <taxon>Actinomycetota</taxon>
        <taxon>Actinomycetes</taxon>
        <taxon>Streptosporangiales</taxon>
        <taxon>Thermomonosporaceae</taxon>
        <taxon>Actinomadura</taxon>
    </lineage>
</organism>
<keyword evidence="3 7" id="KW-0812">Transmembrane</keyword>
<dbReference type="PROSITE" id="PS50850">
    <property type="entry name" value="MFS"/>
    <property type="match status" value="1"/>
</dbReference>
<evidence type="ECO:0000256" key="4">
    <source>
        <dbReference type="ARBA" id="ARBA00022989"/>
    </source>
</evidence>
<keyword evidence="2" id="KW-1003">Cell membrane</keyword>
<protein>
    <submittedName>
        <fullName evidence="9">MFS transporter</fullName>
    </submittedName>
</protein>
<sequence>MHDDQVMTDSPPRPSRGPRAPRQLQVVAFASTLDRFAMPPMLIAMAYDLGAPLSVIINAAGAYFLAYGLMQPVWGMVSDRIGLVRTMRIALSLAAVSTTVAAFAQSPLSLGVTRGLTGACFAAAVPASLIYIGDTVSTDRRQPEVTRLMAGVALGTGLASAGAGALAEFTSWRVAFVLTGLIALCLVASLGRLPQPPAVRKHSGVLAPLVAVARSGPTRLVLGLAFLEGMVLLGVLTVLPTAVEASGASASVAGAVTALYGVAVFGFARLVGALAHRTRASRLIALGAAAAAAGCGLVTLSRSPAVALAAACFLGLAWVSMHSSLQTWATEVLPGARATVVSAFAGALFLGSAVAAQLAGGLAEAQRYAQIFGWATVLAIVLGMFATRGRTRWAGPEGEAGP</sequence>
<dbReference type="InterPro" id="IPR011701">
    <property type="entry name" value="MFS"/>
</dbReference>
<feature type="transmembrane region" description="Helical" evidence="7">
    <location>
        <begin position="220"/>
        <end position="242"/>
    </location>
</feature>